<dbReference type="PANTHER" id="PTHR42760">
    <property type="entry name" value="SHORT-CHAIN DEHYDROGENASES/REDUCTASES FAMILY MEMBER"/>
    <property type="match status" value="1"/>
</dbReference>
<dbReference type="PRINTS" id="PR00080">
    <property type="entry name" value="SDRFAMILY"/>
</dbReference>
<dbReference type="SUPFAM" id="SSF51735">
    <property type="entry name" value="NAD(P)-binding Rossmann-fold domains"/>
    <property type="match status" value="1"/>
</dbReference>
<dbReference type="PANTHER" id="PTHR42760:SF5">
    <property type="entry name" value="2-DEHYDRO-3-DEOXY-D-GLUCONATE 5-DEHYDROGENASE"/>
    <property type="match status" value="1"/>
</dbReference>
<sequence length="266" mass="28817">MNNLEDVIMNISTENIFDVKGKKAIVTGSTRGLGYGMAEGLMEAGAEVVIVGTSDRVFTVADDFKDRGFACHAVKGNLAVRDEVYRVFRESVAALGGDLDILVTSHGIQRRHSAEEFPMEEWDEVLNVNLNSVFILCQEAGKIMLKKGYGKIVTIASMSSFFGGQTVPAYAAAKGGIAQLTKELSNDWIGRGINVNSIAPGYMATEMNDALLDKNNPRYLQITERIPAHRWGTGDDMKGPCLFLCSHASDYLGGAIIPVDGGYLVK</sequence>
<dbReference type="PRINTS" id="PR00081">
    <property type="entry name" value="GDHRDH"/>
</dbReference>
<proteinExistence type="inferred from homology"/>
<keyword evidence="4" id="KW-1185">Reference proteome</keyword>
<name>A0ABT1SPK8_9FIRM</name>
<gene>
    <name evidence="3" type="ORF">NE675_01950</name>
</gene>
<organism evidence="3 4">
    <name type="scientific">Megasphaera massiliensis</name>
    <dbReference type="NCBI Taxonomy" id="1232428"/>
    <lineage>
        <taxon>Bacteria</taxon>
        <taxon>Bacillati</taxon>
        <taxon>Bacillota</taxon>
        <taxon>Negativicutes</taxon>
        <taxon>Veillonellales</taxon>
        <taxon>Veillonellaceae</taxon>
        <taxon>Megasphaera</taxon>
    </lineage>
</organism>
<dbReference type="EMBL" id="JANGEW010000002">
    <property type="protein sequence ID" value="MCQ5341801.1"/>
    <property type="molecule type" value="Genomic_DNA"/>
</dbReference>
<keyword evidence="2" id="KW-0560">Oxidoreductase</keyword>
<accession>A0ABT1SPK8</accession>
<dbReference type="PROSITE" id="PS00061">
    <property type="entry name" value="ADH_SHORT"/>
    <property type="match status" value="1"/>
</dbReference>
<evidence type="ECO:0000313" key="3">
    <source>
        <dbReference type="EMBL" id="MCQ5341801.1"/>
    </source>
</evidence>
<evidence type="ECO:0000256" key="1">
    <source>
        <dbReference type="ARBA" id="ARBA00006484"/>
    </source>
</evidence>
<evidence type="ECO:0000313" key="4">
    <source>
        <dbReference type="Proteomes" id="UP001206692"/>
    </source>
</evidence>
<reference evidence="3 4" key="1">
    <citation type="submission" date="2022-06" db="EMBL/GenBank/DDBJ databases">
        <title>Isolation of gut microbiota from human fecal samples.</title>
        <authorList>
            <person name="Pamer E.G."/>
            <person name="Barat B."/>
            <person name="Waligurski E."/>
            <person name="Medina S."/>
            <person name="Paddock L."/>
            <person name="Mostad J."/>
        </authorList>
    </citation>
    <scope>NUCLEOTIDE SEQUENCE [LARGE SCALE GENOMIC DNA]</scope>
    <source>
        <strain evidence="3 4">DFI.1.1</strain>
    </source>
</reference>
<dbReference type="Proteomes" id="UP001206692">
    <property type="component" value="Unassembled WGS sequence"/>
</dbReference>
<dbReference type="Pfam" id="PF13561">
    <property type="entry name" value="adh_short_C2"/>
    <property type="match status" value="1"/>
</dbReference>
<comment type="caution">
    <text evidence="3">The sequence shown here is derived from an EMBL/GenBank/DDBJ whole genome shotgun (WGS) entry which is preliminary data.</text>
</comment>
<protein>
    <submittedName>
        <fullName evidence="3">SDR family oxidoreductase</fullName>
    </submittedName>
</protein>
<dbReference type="InterPro" id="IPR020904">
    <property type="entry name" value="Sc_DH/Rdtase_CS"/>
</dbReference>
<dbReference type="Gene3D" id="3.40.50.720">
    <property type="entry name" value="NAD(P)-binding Rossmann-like Domain"/>
    <property type="match status" value="1"/>
</dbReference>
<evidence type="ECO:0000256" key="2">
    <source>
        <dbReference type="ARBA" id="ARBA00023002"/>
    </source>
</evidence>
<comment type="similarity">
    <text evidence="1">Belongs to the short-chain dehydrogenases/reductases (SDR) family.</text>
</comment>
<dbReference type="RefSeq" id="WP_206671163.1">
    <property type="nucleotide sequence ID" value="NZ_JAJCIO010000002.1"/>
</dbReference>
<dbReference type="InterPro" id="IPR036291">
    <property type="entry name" value="NAD(P)-bd_dom_sf"/>
</dbReference>
<dbReference type="InterPro" id="IPR002347">
    <property type="entry name" value="SDR_fam"/>
</dbReference>